<feature type="region of interest" description="Disordered" evidence="1">
    <location>
        <begin position="185"/>
        <end position="226"/>
    </location>
</feature>
<name>A0A2U3DSF4_PURLI</name>
<dbReference type="AlphaFoldDB" id="A0A2U3DSF4"/>
<dbReference type="EMBL" id="LCWV01000037">
    <property type="protein sequence ID" value="PWI65183.1"/>
    <property type="molecule type" value="Genomic_DNA"/>
</dbReference>
<dbReference type="InterPro" id="IPR053203">
    <property type="entry name" value="Cisplatin_resist-associated"/>
</dbReference>
<gene>
    <name evidence="2" type="ORF">PCL_07360</name>
</gene>
<dbReference type="PANTHER" id="PTHR34693">
    <property type="entry name" value="PROTEIN PAR32"/>
    <property type="match status" value="1"/>
</dbReference>
<comment type="caution">
    <text evidence="2">The sequence shown here is derived from an EMBL/GenBank/DDBJ whole genome shotgun (WGS) entry which is preliminary data.</text>
</comment>
<sequence>MPDWTGRAFENRDLVHMHCPQRTARTALNVVKRETQLAFLIVCAPRMKQGPASWLKLAGMQCQLISNVGKGGGLPPSPTANRRPVNFGSQFLSANSAASAQREHSAAPVVVMSVEVSHGRGGAGNINADDTQYVDGEVVRSGPEGSHGDGAYSAGRGGAGNIADVGTTSSQRKDQDIIPDVAVRASQDTQDYHTGRGGAGNEHTSAERAKSPPAKTNGGAAGEAPISLADKLKEKLFGAFKK</sequence>
<organism evidence="2 3">
    <name type="scientific">Purpureocillium lilacinum</name>
    <name type="common">Paecilomyces lilacinus</name>
    <dbReference type="NCBI Taxonomy" id="33203"/>
    <lineage>
        <taxon>Eukaryota</taxon>
        <taxon>Fungi</taxon>
        <taxon>Dikarya</taxon>
        <taxon>Ascomycota</taxon>
        <taxon>Pezizomycotina</taxon>
        <taxon>Sordariomycetes</taxon>
        <taxon>Hypocreomycetidae</taxon>
        <taxon>Hypocreales</taxon>
        <taxon>Ophiocordycipitaceae</taxon>
        <taxon>Purpureocillium</taxon>
    </lineage>
</organism>
<dbReference type="Pfam" id="PF12223">
    <property type="entry name" value="DUF3602"/>
    <property type="match status" value="1"/>
</dbReference>
<reference evidence="2 3" key="1">
    <citation type="journal article" date="2016" name="Front. Microbiol.">
        <title>Genome and transcriptome sequences reveal the specific parasitism of the nematophagous Purpureocillium lilacinum 36-1.</title>
        <authorList>
            <person name="Xie J."/>
            <person name="Li S."/>
            <person name="Mo C."/>
            <person name="Xiao X."/>
            <person name="Peng D."/>
            <person name="Wang G."/>
            <person name="Xiao Y."/>
        </authorList>
    </citation>
    <scope>NUCLEOTIDE SEQUENCE [LARGE SCALE GENOMIC DNA]</scope>
    <source>
        <strain evidence="2 3">36-1</strain>
    </source>
</reference>
<evidence type="ECO:0000313" key="3">
    <source>
        <dbReference type="Proteomes" id="UP000245956"/>
    </source>
</evidence>
<proteinExistence type="predicted"/>
<protein>
    <submittedName>
        <fullName evidence="2">Uncharacterized protein</fullName>
    </submittedName>
</protein>
<evidence type="ECO:0000256" key="1">
    <source>
        <dbReference type="SAM" id="MobiDB-lite"/>
    </source>
</evidence>
<accession>A0A2U3DSF4</accession>
<dbReference type="PANTHER" id="PTHR34693:SF3">
    <property type="match status" value="1"/>
</dbReference>
<dbReference type="Proteomes" id="UP000245956">
    <property type="component" value="Unassembled WGS sequence"/>
</dbReference>
<evidence type="ECO:0000313" key="2">
    <source>
        <dbReference type="EMBL" id="PWI65183.1"/>
    </source>
</evidence>
<dbReference type="InterPro" id="IPR022024">
    <property type="entry name" value="DUF3602"/>
</dbReference>